<accession>A0A941E348</accession>
<dbReference type="Gene3D" id="1.10.260.40">
    <property type="entry name" value="lambda repressor-like DNA-binding domains"/>
    <property type="match status" value="1"/>
</dbReference>
<comment type="caution">
    <text evidence="3">The sequence shown here is derived from an EMBL/GenBank/DDBJ whole genome shotgun (WGS) entry which is preliminary data.</text>
</comment>
<dbReference type="Pfam" id="PF13413">
    <property type="entry name" value="HTH_25"/>
    <property type="match status" value="1"/>
</dbReference>
<dbReference type="CDD" id="cd00093">
    <property type="entry name" value="HTH_XRE"/>
    <property type="match status" value="1"/>
</dbReference>
<dbReference type="Pfam" id="PF13464">
    <property type="entry name" value="RodZ_C"/>
    <property type="match status" value="1"/>
</dbReference>
<dbReference type="InterPro" id="IPR001387">
    <property type="entry name" value="Cro/C1-type_HTH"/>
</dbReference>
<dbReference type="InterPro" id="IPR010982">
    <property type="entry name" value="Lambda_DNA-bd_dom_sf"/>
</dbReference>
<evidence type="ECO:0000313" key="3">
    <source>
        <dbReference type="EMBL" id="MBR7798838.1"/>
    </source>
</evidence>
<proteinExistence type="predicted"/>
<dbReference type="AlphaFoldDB" id="A0A941E348"/>
<evidence type="ECO:0000259" key="2">
    <source>
        <dbReference type="Pfam" id="PF13464"/>
    </source>
</evidence>
<keyword evidence="4" id="KW-1185">Reference proteome</keyword>
<dbReference type="InterPro" id="IPR050400">
    <property type="entry name" value="Bact_Cytoskel_RodZ"/>
</dbReference>
<reference evidence="3" key="1">
    <citation type="submission" date="2021-04" db="EMBL/GenBank/DDBJ databases">
        <title>novel species isolated from subtropical streams in China.</title>
        <authorList>
            <person name="Lu H."/>
        </authorList>
    </citation>
    <scope>NUCLEOTIDE SEQUENCE</scope>
    <source>
        <strain evidence="3">FT137W</strain>
    </source>
</reference>
<evidence type="ECO:0000256" key="1">
    <source>
        <dbReference type="SAM" id="Phobius"/>
    </source>
</evidence>
<keyword evidence="1" id="KW-0472">Membrane</keyword>
<name>A0A941E348_9BURK</name>
<sequence>MSEVMHSPEDEGNLSESLPLSASAGAQLATSRESKGWSVQFVAEQLKLSQGQIVALEADNFDALPKMVIVRGFVRAYAKLLKVDADKLVALLPKDASPVQLETSLRPALSTPFVDSRLSLQGQHDNNRRYIVGAVVLLFAVGVFLLLQHTTLGQNFASLLQKKEAVSSTLELGVASASVDASAENSMVPATPTNSSLTSASIALEAPAQVVESVTASNVVTDDANKVVATSDVVAKNNESELKPSISAKQEVNQAPVSLPNPNELFIVKFKQDSWIQVKTDSGVILSSHLARAGTEESFSVKQTLNVKLGNAAGVEAILRGVAMPILSERGNNVANIVVK</sequence>
<dbReference type="GO" id="GO:0003677">
    <property type="term" value="F:DNA binding"/>
    <property type="evidence" value="ECO:0007669"/>
    <property type="project" value="InterPro"/>
</dbReference>
<dbReference type="InterPro" id="IPR025194">
    <property type="entry name" value="RodZ-like_C"/>
</dbReference>
<keyword evidence="1" id="KW-1133">Transmembrane helix</keyword>
<gene>
    <name evidence="3" type="ORF">KDM90_02280</name>
</gene>
<protein>
    <submittedName>
        <fullName evidence="3">Helix-turn-helix domain-containing protein</fullName>
    </submittedName>
</protein>
<dbReference type="EMBL" id="JAGSPJ010000001">
    <property type="protein sequence ID" value="MBR7798838.1"/>
    <property type="molecule type" value="Genomic_DNA"/>
</dbReference>
<dbReference type="PANTHER" id="PTHR34475:SF1">
    <property type="entry name" value="CYTOSKELETON PROTEIN RODZ"/>
    <property type="match status" value="1"/>
</dbReference>
<feature type="domain" description="Cytoskeleton protein RodZ-like C-terminal" evidence="2">
    <location>
        <begin position="268"/>
        <end position="337"/>
    </location>
</feature>
<dbReference type="PANTHER" id="PTHR34475">
    <property type="match status" value="1"/>
</dbReference>
<organism evidence="3 4">
    <name type="scientific">Undibacterium fentianense</name>
    <dbReference type="NCBI Taxonomy" id="2828728"/>
    <lineage>
        <taxon>Bacteria</taxon>
        <taxon>Pseudomonadati</taxon>
        <taxon>Pseudomonadota</taxon>
        <taxon>Betaproteobacteria</taxon>
        <taxon>Burkholderiales</taxon>
        <taxon>Oxalobacteraceae</taxon>
        <taxon>Undibacterium</taxon>
    </lineage>
</organism>
<evidence type="ECO:0000313" key="4">
    <source>
        <dbReference type="Proteomes" id="UP000678545"/>
    </source>
</evidence>
<keyword evidence="1" id="KW-0812">Transmembrane</keyword>
<dbReference type="Proteomes" id="UP000678545">
    <property type="component" value="Unassembled WGS sequence"/>
</dbReference>
<feature type="transmembrane region" description="Helical" evidence="1">
    <location>
        <begin position="130"/>
        <end position="147"/>
    </location>
</feature>
<dbReference type="RefSeq" id="WP_212673968.1">
    <property type="nucleotide sequence ID" value="NZ_JAGSPJ010000001.1"/>
</dbReference>